<evidence type="ECO:0000256" key="1">
    <source>
        <dbReference type="SAM" id="Phobius"/>
    </source>
</evidence>
<sequence length="92" mass="10117">MPENSTYKSNTKRIAKNTLMLYFRQILIMLVSLYTVRVVLSVLGATDYGIYNVVAGVVTMFSFLSGAMATASQRFFSFAMGKGDSAGLKKNI</sequence>
<keyword evidence="3" id="KW-1185">Reference proteome</keyword>
<keyword evidence="1" id="KW-0812">Transmembrane</keyword>
<feature type="transmembrane region" description="Helical" evidence="1">
    <location>
        <begin position="49"/>
        <end position="71"/>
    </location>
</feature>
<dbReference type="RefSeq" id="WP_109587378.1">
    <property type="nucleotide sequence ID" value="NZ_QGHD01000007.1"/>
</dbReference>
<feature type="transmembrane region" description="Helical" evidence="1">
    <location>
        <begin position="21"/>
        <end position="43"/>
    </location>
</feature>
<accession>A0ABX5LM03</accession>
<gene>
    <name evidence="2" type="ORF">B0H50_107101</name>
</gene>
<comment type="caution">
    <text evidence="2">The sequence shown here is derived from an EMBL/GenBank/DDBJ whole genome shotgun (WGS) entry which is preliminary data.</text>
</comment>
<keyword evidence="1" id="KW-1133">Transmembrane helix</keyword>
<proteinExistence type="predicted"/>
<dbReference type="EMBL" id="QGHD01000007">
    <property type="protein sequence ID" value="PWL03342.1"/>
    <property type="molecule type" value="Genomic_DNA"/>
</dbReference>
<protein>
    <recommendedName>
        <fullName evidence="4">Polysaccharide biosynthesis protein</fullName>
    </recommendedName>
</protein>
<organism evidence="2 3">
    <name type="scientific">Hallerella porci</name>
    <dbReference type="NCBI Taxonomy" id="1945871"/>
    <lineage>
        <taxon>Bacteria</taxon>
        <taxon>Pseudomonadati</taxon>
        <taxon>Fibrobacterota</taxon>
        <taxon>Fibrobacteria</taxon>
        <taxon>Fibrobacterales</taxon>
        <taxon>Fibrobacteraceae</taxon>
        <taxon>Hallerella</taxon>
    </lineage>
</organism>
<reference evidence="2 3" key="1">
    <citation type="submission" date="2018-05" db="EMBL/GenBank/DDBJ databases">
        <title>Animal gut microbial communities from fecal samples from Wisconsin, USA.</title>
        <authorList>
            <person name="Neumann A."/>
        </authorList>
    </citation>
    <scope>NUCLEOTIDE SEQUENCE [LARGE SCALE GENOMIC DNA]</scope>
    <source>
        <strain evidence="2 3">UWS4</strain>
    </source>
</reference>
<evidence type="ECO:0008006" key="4">
    <source>
        <dbReference type="Google" id="ProtNLM"/>
    </source>
</evidence>
<evidence type="ECO:0000313" key="3">
    <source>
        <dbReference type="Proteomes" id="UP000245523"/>
    </source>
</evidence>
<evidence type="ECO:0000313" key="2">
    <source>
        <dbReference type="EMBL" id="PWL03342.1"/>
    </source>
</evidence>
<name>A0ABX5LM03_9BACT</name>
<keyword evidence="1" id="KW-0472">Membrane</keyword>
<dbReference type="Proteomes" id="UP000245523">
    <property type="component" value="Unassembled WGS sequence"/>
</dbReference>